<accession>A0AAX6GWM1</accession>
<evidence type="ECO:0000256" key="6">
    <source>
        <dbReference type="ARBA" id="ARBA00023125"/>
    </source>
</evidence>
<evidence type="ECO:0000256" key="7">
    <source>
        <dbReference type="ARBA" id="ARBA00023163"/>
    </source>
</evidence>
<keyword evidence="2" id="KW-0479">Metal-binding</keyword>
<evidence type="ECO:0000256" key="9">
    <source>
        <dbReference type="PROSITE-ProRule" id="PRU00470"/>
    </source>
</evidence>
<comment type="subcellular location">
    <subcellularLocation>
        <location evidence="1">Nucleus</location>
    </subcellularLocation>
</comment>
<dbReference type="AlphaFoldDB" id="A0AAX6GWM1"/>
<keyword evidence="6" id="KW-0238">DNA-binding</keyword>
<evidence type="ECO:0000256" key="1">
    <source>
        <dbReference type="ARBA" id="ARBA00004123"/>
    </source>
</evidence>
<dbReference type="EMBL" id="JANAVB010027081">
    <property type="protein sequence ID" value="KAJ6818680.1"/>
    <property type="molecule type" value="Genomic_DNA"/>
</dbReference>
<sequence length="582" mass="62979">MEGEVGAHVATPIFFQKPVLKASNLAKKRDLPWLTSTVHPNPNPSWNPWQFGWDSVAFSVRPSSDVVGNSKGAIFHKNYEEDGENLTLKLGGGGAVVPEEDPVADKPSKKIRSGSPGVSGSGGGGGRSYLMCQVDDCRADLSNAKDYHRRHKVCEIHNKTTKALVGTQMQRFCQQCSRFHLLSEFDEGKRSCRRRLAEHNRRRMKTQPEEASSRLLPTGNQANNSNGNVDVVKLLGILACLRGTSADIAGSSISGDNVVQDLSKMQSVPTIANNASELPVSGEFDLNVSEAPPQASSKQYPKANGNPSTTNLLTVFPAALATSTPYALAALSQISSDSCGDDKGKVTCKEPVGDNSTHSRSTLSVGTAPNSCTLSSHLDLSKYPVQDVPSSLSLQLFSSPENDMLPKIDSTRKYVPSESSNPVEVRSPSYSPPAAKLFFPLHSVAESKEHGSMSICLQGRDHVGTSTSRGWIAPLDLFKKSERRVRSGGAENLPRQDGCTSSSGSDRSPSTSNSDVQDRTERIIFKLFDKDPRHFPGTLRTQILNWLSNSPSEMESYIRPGCVVLSVYASMPSKAWNEATRA</sequence>
<keyword evidence="4" id="KW-0862">Zinc</keyword>
<dbReference type="GO" id="GO:0003677">
    <property type="term" value="F:DNA binding"/>
    <property type="evidence" value="ECO:0007669"/>
    <property type="project" value="UniProtKB-KW"/>
</dbReference>
<dbReference type="PANTHER" id="PTHR31251">
    <property type="entry name" value="SQUAMOSA PROMOTER-BINDING-LIKE PROTEIN 4"/>
    <property type="match status" value="1"/>
</dbReference>
<evidence type="ECO:0000256" key="4">
    <source>
        <dbReference type="ARBA" id="ARBA00022833"/>
    </source>
</evidence>
<keyword evidence="3 9" id="KW-0863">Zinc-finger</keyword>
<feature type="region of interest" description="Disordered" evidence="10">
    <location>
        <begin position="403"/>
        <end position="429"/>
    </location>
</feature>
<dbReference type="InterPro" id="IPR004333">
    <property type="entry name" value="SBP_dom"/>
</dbReference>
<keyword evidence="7" id="KW-0804">Transcription</keyword>
<feature type="region of interest" description="Disordered" evidence="10">
    <location>
        <begin position="286"/>
        <end position="306"/>
    </location>
</feature>
<dbReference type="FunFam" id="4.10.1100.10:FF:000001">
    <property type="entry name" value="Squamosa promoter-binding-like protein 14"/>
    <property type="match status" value="1"/>
</dbReference>
<feature type="region of interest" description="Disordered" evidence="10">
    <location>
        <begin position="485"/>
        <end position="517"/>
    </location>
</feature>
<comment type="caution">
    <text evidence="13">The sequence shown here is derived from an EMBL/GenBank/DDBJ whole genome shotgun (WGS) entry which is preliminary data.</text>
</comment>
<gene>
    <name evidence="13" type="ORF">M6B38_340925</name>
    <name evidence="12" type="ORF">M6B38_405485</name>
</gene>
<feature type="compositionally biased region" description="Polar residues" evidence="10">
    <location>
        <begin position="294"/>
        <end position="306"/>
    </location>
</feature>
<dbReference type="InterPro" id="IPR044817">
    <property type="entry name" value="SBP-like"/>
</dbReference>
<dbReference type="Proteomes" id="UP001140949">
    <property type="component" value="Unassembled WGS sequence"/>
</dbReference>
<dbReference type="InterPro" id="IPR036893">
    <property type="entry name" value="SBP_sf"/>
</dbReference>
<dbReference type="GO" id="GO:0008270">
    <property type="term" value="F:zinc ion binding"/>
    <property type="evidence" value="ECO:0007669"/>
    <property type="project" value="UniProtKB-KW"/>
</dbReference>
<dbReference type="SUPFAM" id="SSF103612">
    <property type="entry name" value="SBT domain"/>
    <property type="match status" value="1"/>
</dbReference>
<evidence type="ECO:0000313" key="12">
    <source>
        <dbReference type="EMBL" id="KAJ6818680.1"/>
    </source>
</evidence>
<dbReference type="PANTHER" id="PTHR31251:SF86">
    <property type="entry name" value="SQUAMOSA PROMOTER-BINDING-LIKE PROTEIN 1"/>
    <property type="match status" value="1"/>
</dbReference>
<feature type="region of interest" description="Disordered" evidence="10">
    <location>
        <begin position="98"/>
        <end position="125"/>
    </location>
</feature>
<evidence type="ECO:0000259" key="11">
    <source>
        <dbReference type="PROSITE" id="PS51141"/>
    </source>
</evidence>
<feature type="region of interest" description="Disordered" evidence="10">
    <location>
        <begin position="198"/>
        <end position="223"/>
    </location>
</feature>
<keyword evidence="14" id="KW-1185">Reference proteome</keyword>
<evidence type="ECO:0000256" key="5">
    <source>
        <dbReference type="ARBA" id="ARBA00023015"/>
    </source>
</evidence>
<evidence type="ECO:0000313" key="13">
    <source>
        <dbReference type="EMBL" id="KAJ6833129.1"/>
    </source>
</evidence>
<reference evidence="13" key="1">
    <citation type="journal article" date="2023" name="GigaByte">
        <title>Genome assembly of the bearded iris, Iris pallida Lam.</title>
        <authorList>
            <person name="Bruccoleri R.E."/>
            <person name="Oakeley E.J."/>
            <person name="Faust A.M.E."/>
            <person name="Altorfer M."/>
            <person name="Dessus-Babus S."/>
            <person name="Burckhardt D."/>
            <person name="Oertli M."/>
            <person name="Naumann U."/>
            <person name="Petersen F."/>
            <person name="Wong J."/>
        </authorList>
    </citation>
    <scope>NUCLEOTIDE SEQUENCE</scope>
    <source>
        <strain evidence="13">GSM-AAB239-AS_SAM_17_03QT</strain>
    </source>
</reference>
<reference evidence="13" key="2">
    <citation type="submission" date="2023-04" db="EMBL/GenBank/DDBJ databases">
        <authorList>
            <person name="Bruccoleri R.E."/>
            <person name="Oakeley E.J."/>
            <person name="Faust A.-M."/>
            <person name="Dessus-Babus S."/>
            <person name="Altorfer M."/>
            <person name="Burckhardt D."/>
            <person name="Oertli M."/>
            <person name="Naumann U."/>
            <person name="Petersen F."/>
            <person name="Wong J."/>
        </authorList>
    </citation>
    <scope>NUCLEOTIDE SEQUENCE</scope>
    <source>
        <strain evidence="13">GSM-AAB239-AS_SAM_17_03QT</strain>
        <tissue evidence="13">Leaf</tissue>
    </source>
</reference>
<evidence type="ECO:0000256" key="2">
    <source>
        <dbReference type="ARBA" id="ARBA00022723"/>
    </source>
</evidence>
<evidence type="ECO:0000256" key="3">
    <source>
        <dbReference type="ARBA" id="ARBA00022771"/>
    </source>
</evidence>
<evidence type="ECO:0000256" key="10">
    <source>
        <dbReference type="SAM" id="MobiDB-lite"/>
    </source>
</evidence>
<dbReference type="Gene3D" id="4.10.1100.10">
    <property type="entry name" value="Transcription factor, SBP-box domain"/>
    <property type="match status" value="1"/>
</dbReference>
<keyword evidence="8" id="KW-0539">Nucleus</keyword>
<feature type="compositionally biased region" description="Low complexity" evidence="10">
    <location>
        <begin position="501"/>
        <end position="514"/>
    </location>
</feature>
<keyword evidence="5" id="KW-0805">Transcription regulation</keyword>
<protein>
    <submittedName>
        <fullName evidence="13">Squamosa promoter-binding-like protein 15</fullName>
    </submittedName>
</protein>
<proteinExistence type="predicted"/>
<dbReference type="PROSITE" id="PS51141">
    <property type="entry name" value="ZF_SBP"/>
    <property type="match status" value="1"/>
</dbReference>
<organism evidence="13 14">
    <name type="scientific">Iris pallida</name>
    <name type="common">Sweet iris</name>
    <dbReference type="NCBI Taxonomy" id="29817"/>
    <lineage>
        <taxon>Eukaryota</taxon>
        <taxon>Viridiplantae</taxon>
        <taxon>Streptophyta</taxon>
        <taxon>Embryophyta</taxon>
        <taxon>Tracheophyta</taxon>
        <taxon>Spermatophyta</taxon>
        <taxon>Magnoliopsida</taxon>
        <taxon>Liliopsida</taxon>
        <taxon>Asparagales</taxon>
        <taxon>Iridaceae</taxon>
        <taxon>Iridoideae</taxon>
        <taxon>Irideae</taxon>
        <taxon>Iris</taxon>
    </lineage>
</organism>
<evidence type="ECO:0000313" key="14">
    <source>
        <dbReference type="Proteomes" id="UP001140949"/>
    </source>
</evidence>
<feature type="domain" description="SBP-type" evidence="11">
    <location>
        <begin position="129"/>
        <end position="206"/>
    </location>
</feature>
<evidence type="ECO:0000256" key="8">
    <source>
        <dbReference type="ARBA" id="ARBA00023242"/>
    </source>
</evidence>
<name>A0AAX6GWM1_IRIPA</name>
<dbReference type="GO" id="GO:0005634">
    <property type="term" value="C:nucleus"/>
    <property type="evidence" value="ECO:0007669"/>
    <property type="project" value="UniProtKB-SubCell"/>
</dbReference>
<dbReference type="Pfam" id="PF03110">
    <property type="entry name" value="SBP"/>
    <property type="match status" value="1"/>
</dbReference>
<dbReference type="EMBL" id="JANAVB010015400">
    <property type="protein sequence ID" value="KAJ6833129.1"/>
    <property type="molecule type" value="Genomic_DNA"/>
</dbReference>